<dbReference type="AlphaFoldDB" id="A8MKX4"/>
<dbReference type="InterPro" id="IPR046357">
    <property type="entry name" value="PPIase_dom_sf"/>
</dbReference>
<dbReference type="PROSITE" id="PS01096">
    <property type="entry name" value="PPIC_PPIASE_1"/>
    <property type="match status" value="1"/>
</dbReference>
<evidence type="ECO:0000259" key="2">
    <source>
        <dbReference type="PROSITE" id="PS50198"/>
    </source>
</evidence>
<dbReference type="PANTHER" id="PTHR47245:SF2">
    <property type="entry name" value="PEPTIDYL-PROLYL CIS-TRANS ISOMERASE HP_0175-RELATED"/>
    <property type="match status" value="1"/>
</dbReference>
<reference evidence="4" key="1">
    <citation type="submission" date="2007-10" db="EMBL/GenBank/DDBJ databases">
        <title>Complete genome of Alkaliphilus oremlandii OhILAs.</title>
        <authorList>
            <person name="Copeland A."/>
            <person name="Lucas S."/>
            <person name="Lapidus A."/>
            <person name="Barry K."/>
            <person name="Detter J.C."/>
            <person name="Glavina del Rio T."/>
            <person name="Hammon N."/>
            <person name="Israni S."/>
            <person name="Dalin E."/>
            <person name="Tice H."/>
            <person name="Pitluck S."/>
            <person name="Chain P."/>
            <person name="Malfatti S."/>
            <person name="Shin M."/>
            <person name="Vergez L."/>
            <person name="Schmutz J."/>
            <person name="Larimer F."/>
            <person name="Land M."/>
            <person name="Hauser L."/>
            <person name="Kyrpides N."/>
            <person name="Mikhailova N."/>
            <person name="Stolz J.F."/>
            <person name="Dawson A."/>
            <person name="Fisher E."/>
            <person name="Crable B."/>
            <person name="Perera E."/>
            <person name="Lisak J."/>
            <person name="Ranganathan M."/>
            <person name="Basu P."/>
            <person name="Richardson P."/>
        </authorList>
    </citation>
    <scope>NUCLEOTIDE SEQUENCE [LARGE SCALE GENOMIC DNA]</scope>
    <source>
        <strain evidence="4">OhILAs</strain>
    </source>
</reference>
<dbReference type="OrthoDB" id="14196at2"/>
<sequence length="249" mass="28329">MDNNKVLATVGGREITQQDFDLLLGSLNPQQAMQFNSEAGKKQLVQELVNQELFLLEALKNGLDKDEVFIQEAQRMHDNILKQYAMHNVLKNATVSEEDMLNYYNEHTDSFKEPESMQASHILVESEEKANEVLKEINEGLSFEEAAKKHSTCPSNAQGGDLGHFTRGRMVPEFENAAFDMEVGAVSAPVKTQFGYHIIKAVNKVEESVKPFAEVKMQLNQQLSMMKQQELYLNKVDELKKEYEVQINE</sequence>
<dbReference type="InterPro" id="IPR027304">
    <property type="entry name" value="Trigger_fact/SurA_dom_sf"/>
</dbReference>
<gene>
    <name evidence="3" type="ordered locus">Clos_0228</name>
</gene>
<dbReference type="RefSeq" id="WP_012158106.1">
    <property type="nucleotide sequence ID" value="NC_009922.1"/>
</dbReference>
<dbReference type="PANTHER" id="PTHR47245">
    <property type="entry name" value="PEPTIDYLPROLYL ISOMERASE"/>
    <property type="match status" value="1"/>
</dbReference>
<dbReference type="STRING" id="350688.Clos_0228"/>
<keyword evidence="4" id="KW-1185">Reference proteome</keyword>
<dbReference type="eggNOG" id="COG0760">
    <property type="taxonomic scope" value="Bacteria"/>
</dbReference>
<dbReference type="EMBL" id="CP000853">
    <property type="protein sequence ID" value="ABW17791.1"/>
    <property type="molecule type" value="Genomic_DNA"/>
</dbReference>
<dbReference type="InterPro" id="IPR000297">
    <property type="entry name" value="PPIase_PpiC"/>
</dbReference>
<keyword evidence="1" id="KW-0697">Rotamase</keyword>
<dbReference type="KEGG" id="aoe:Clos_0228"/>
<dbReference type="Pfam" id="PF00639">
    <property type="entry name" value="Rotamase"/>
    <property type="match status" value="1"/>
</dbReference>
<dbReference type="InterPro" id="IPR050245">
    <property type="entry name" value="PrsA_foldase"/>
</dbReference>
<name>A8MKX4_ALKOO</name>
<dbReference type="Gene3D" id="1.10.8.1040">
    <property type="match status" value="1"/>
</dbReference>
<dbReference type="SUPFAM" id="SSF54534">
    <property type="entry name" value="FKBP-like"/>
    <property type="match status" value="1"/>
</dbReference>
<dbReference type="SUPFAM" id="SSF109998">
    <property type="entry name" value="Triger factor/SurA peptide-binding domain-like"/>
    <property type="match status" value="1"/>
</dbReference>
<evidence type="ECO:0000313" key="4">
    <source>
        <dbReference type="Proteomes" id="UP000000269"/>
    </source>
</evidence>
<dbReference type="PROSITE" id="PS50198">
    <property type="entry name" value="PPIC_PPIASE_2"/>
    <property type="match status" value="1"/>
</dbReference>
<dbReference type="Gene3D" id="3.10.50.40">
    <property type="match status" value="1"/>
</dbReference>
<feature type="domain" description="PpiC" evidence="2">
    <location>
        <begin position="114"/>
        <end position="203"/>
    </location>
</feature>
<dbReference type="HOGENOM" id="CLU_034646_1_2_9"/>
<accession>A8MKX4</accession>
<dbReference type="GO" id="GO:0003755">
    <property type="term" value="F:peptidyl-prolyl cis-trans isomerase activity"/>
    <property type="evidence" value="ECO:0007669"/>
    <property type="project" value="UniProtKB-KW"/>
</dbReference>
<protein>
    <submittedName>
        <fullName evidence="3">PpiC-type peptidyl-prolyl cis-trans isomerase</fullName>
    </submittedName>
</protein>
<dbReference type="Proteomes" id="UP000000269">
    <property type="component" value="Chromosome"/>
</dbReference>
<keyword evidence="1 3" id="KW-0413">Isomerase</keyword>
<evidence type="ECO:0000313" key="3">
    <source>
        <dbReference type="EMBL" id="ABW17791.1"/>
    </source>
</evidence>
<dbReference type="InterPro" id="IPR023058">
    <property type="entry name" value="PPIase_PpiC_CS"/>
</dbReference>
<proteinExistence type="predicted"/>
<organism evidence="3 4">
    <name type="scientific">Alkaliphilus oremlandii (strain OhILAs)</name>
    <name type="common">Clostridium oremlandii (strain OhILAs)</name>
    <dbReference type="NCBI Taxonomy" id="350688"/>
    <lineage>
        <taxon>Bacteria</taxon>
        <taxon>Bacillati</taxon>
        <taxon>Bacillota</taxon>
        <taxon>Clostridia</taxon>
        <taxon>Peptostreptococcales</taxon>
        <taxon>Natronincolaceae</taxon>
        <taxon>Alkaliphilus</taxon>
    </lineage>
</organism>
<evidence type="ECO:0000256" key="1">
    <source>
        <dbReference type="PROSITE-ProRule" id="PRU00278"/>
    </source>
</evidence>